<accession>A0A381QSV6</accession>
<evidence type="ECO:0000256" key="2">
    <source>
        <dbReference type="ARBA" id="ARBA00009033"/>
    </source>
</evidence>
<keyword evidence="6 7" id="KW-0472">Membrane</keyword>
<evidence type="ECO:0008006" key="12">
    <source>
        <dbReference type="Google" id="ProtNLM"/>
    </source>
</evidence>
<comment type="subcellular location">
    <subcellularLocation>
        <location evidence="1">Cell membrane</location>
        <topology evidence="1">Multi-pass membrane protein</topology>
    </subcellularLocation>
</comment>
<dbReference type="InterPro" id="IPR011657">
    <property type="entry name" value="CNT_C_dom"/>
</dbReference>
<dbReference type="InterPro" id="IPR011642">
    <property type="entry name" value="Gate_dom"/>
</dbReference>
<dbReference type="Pfam" id="PF07662">
    <property type="entry name" value="Nucleos_tra2_C"/>
    <property type="match status" value="1"/>
</dbReference>
<keyword evidence="5 7" id="KW-1133">Transmembrane helix</keyword>
<keyword evidence="3" id="KW-1003">Cell membrane</keyword>
<dbReference type="EMBL" id="UINC01001475">
    <property type="protein sequence ID" value="SUZ81639.1"/>
    <property type="molecule type" value="Genomic_DNA"/>
</dbReference>
<feature type="domain" description="Concentrative nucleoside transporter C-terminal" evidence="9">
    <location>
        <begin position="201"/>
        <end position="402"/>
    </location>
</feature>
<evidence type="ECO:0000313" key="11">
    <source>
        <dbReference type="EMBL" id="SUZ81639.1"/>
    </source>
</evidence>
<keyword evidence="4 7" id="KW-0812">Transmembrane</keyword>
<evidence type="ECO:0000259" key="10">
    <source>
        <dbReference type="Pfam" id="PF07670"/>
    </source>
</evidence>
<dbReference type="Pfam" id="PF01773">
    <property type="entry name" value="Nucleos_tra2_N"/>
    <property type="match status" value="1"/>
</dbReference>
<feature type="transmembrane region" description="Helical" evidence="7">
    <location>
        <begin position="290"/>
        <end position="307"/>
    </location>
</feature>
<dbReference type="AlphaFoldDB" id="A0A381QSV6"/>
<feature type="transmembrane region" description="Helical" evidence="7">
    <location>
        <begin position="169"/>
        <end position="189"/>
    </location>
</feature>
<evidence type="ECO:0000256" key="4">
    <source>
        <dbReference type="ARBA" id="ARBA00022692"/>
    </source>
</evidence>
<dbReference type="Pfam" id="PF07670">
    <property type="entry name" value="Gate"/>
    <property type="match status" value="1"/>
</dbReference>
<gene>
    <name evidence="11" type="ORF">METZ01_LOCUS34493</name>
</gene>
<organism evidence="11">
    <name type="scientific">marine metagenome</name>
    <dbReference type="NCBI Taxonomy" id="408172"/>
    <lineage>
        <taxon>unclassified sequences</taxon>
        <taxon>metagenomes</taxon>
        <taxon>ecological metagenomes</taxon>
    </lineage>
</organism>
<evidence type="ECO:0000256" key="3">
    <source>
        <dbReference type="ARBA" id="ARBA00022475"/>
    </source>
</evidence>
<name>A0A381QSV6_9ZZZZ</name>
<dbReference type="GO" id="GO:0005337">
    <property type="term" value="F:nucleoside transmembrane transporter activity"/>
    <property type="evidence" value="ECO:0007669"/>
    <property type="project" value="InterPro"/>
</dbReference>
<dbReference type="GO" id="GO:0005886">
    <property type="term" value="C:plasma membrane"/>
    <property type="evidence" value="ECO:0007669"/>
    <property type="project" value="UniProtKB-SubCell"/>
</dbReference>
<evidence type="ECO:0000256" key="1">
    <source>
        <dbReference type="ARBA" id="ARBA00004651"/>
    </source>
</evidence>
<evidence type="ECO:0000256" key="6">
    <source>
        <dbReference type="ARBA" id="ARBA00023136"/>
    </source>
</evidence>
<feature type="domain" description="Concentrative nucleoside transporter N-terminal" evidence="8">
    <location>
        <begin position="8"/>
        <end position="80"/>
    </location>
</feature>
<protein>
    <recommendedName>
        <fullName evidence="12">NupC/NupG family nucleoside CNT transporter</fullName>
    </recommendedName>
</protein>
<feature type="transmembrane region" description="Helical" evidence="7">
    <location>
        <begin position="347"/>
        <end position="372"/>
    </location>
</feature>
<feature type="domain" description="Nucleoside transporter/FeoB GTPase Gate" evidence="10">
    <location>
        <begin position="94"/>
        <end position="193"/>
    </location>
</feature>
<dbReference type="InterPro" id="IPR002668">
    <property type="entry name" value="CNT_N_dom"/>
</dbReference>
<dbReference type="GO" id="GO:0015293">
    <property type="term" value="F:symporter activity"/>
    <property type="evidence" value="ECO:0007669"/>
    <property type="project" value="TreeGrafter"/>
</dbReference>
<feature type="transmembrane region" description="Helical" evidence="7">
    <location>
        <begin position="101"/>
        <end position="125"/>
    </location>
</feature>
<dbReference type="PANTHER" id="PTHR10590">
    <property type="entry name" value="SODIUM/NUCLEOSIDE COTRANSPORTER"/>
    <property type="match status" value="1"/>
</dbReference>
<sequence length="405" mass="43123">MERFIGILGILVLLAIAVAMSNNRKSIPWRLVIWGLGLQFIFAIIILKTPIGQPFFGAVDTAIKKLLSFSDAGSDFLFKSFSAGVVEAPLMNFAFRLLPTLIFFSSLITVLYHFGIIQFIVKWVARAMQMTMRTSGSETLSVSANIFVGQTEAPLMVRPFVSKMTKSELMAVMVGGFATVAGGIMAMYVKILADIPGIAGHLMAASIMSAPAALVIAKIIYPETESSDTMGDLKIVLEKKDDNVMEALSRGATDGMKLAANVGAMLVAFVAMIALVNAILGVMGLSLQQILGWIFSPLAWVMGIPWHEAGIMGTLMGEKLVLTELIAYGDLAELRATNSISDRSAIIASYALCGFANFASVGIQLGGIGGIAPERRKDLAKLGLKAMFGGALASWITATLAGILI</sequence>
<dbReference type="InterPro" id="IPR008276">
    <property type="entry name" value="C_nuclsd_transpt"/>
</dbReference>
<feature type="transmembrane region" description="Helical" evidence="7">
    <location>
        <begin position="258"/>
        <end position="283"/>
    </location>
</feature>
<feature type="transmembrane region" description="Helical" evidence="7">
    <location>
        <begin position="29"/>
        <end position="47"/>
    </location>
</feature>
<evidence type="ECO:0000259" key="8">
    <source>
        <dbReference type="Pfam" id="PF01773"/>
    </source>
</evidence>
<feature type="transmembrane region" description="Helical" evidence="7">
    <location>
        <begin position="201"/>
        <end position="221"/>
    </location>
</feature>
<dbReference type="PANTHER" id="PTHR10590:SF4">
    <property type="entry name" value="SOLUTE CARRIER FAMILY 28 MEMBER 3"/>
    <property type="match status" value="1"/>
</dbReference>
<evidence type="ECO:0000259" key="9">
    <source>
        <dbReference type="Pfam" id="PF07662"/>
    </source>
</evidence>
<evidence type="ECO:0000256" key="7">
    <source>
        <dbReference type="SAM" id="Phobius"/>
    </source>
</evidence>
<reference evidence="11" key="1">
    <citation type="submission" date="2018-05" db="EMBL/GenBank/DDBJ databases">
        <authorList>
            <person name="Lanie J.A."/>
            <person name="Ng W.-L."/>
            <person name="Kazmierczak K.M."/>
            <person name="Andrzejewski T.M."/>
            <person name="Davidsen T.M."/>
            <person name="Wayne K.J."/>
            <person name="Tettelin H."/>
            <person name="Glass J.I."/>
            <person name="Rusch D."/>
            <person name="Podicherti R."/>
            <person name="Tsui H.-C.T."/>
            <person name="Winkler M.E."/>
        </authorList>
    </citation>
    <scope>NUCLEOTIDE SEQUENCE</scope>
</reference>
<feature type="transmembrane region" description="Helical" evidence="7">
    <location>
        <begin position="384"/>
        <end position="404"/>
    </location>
</feature>
<comment type="similarity">
    <text evidence="2">Belongs to the concentrative nucleoside transporter (CNT) (TC 2.A.41) family.</text>
</comment>
<evidence type="ECO:0000256" key="5">
    <source>
        <dbReference type="ARBA" id="ARBA00022989"/>
    </source>
</evidence>
<proteinExistence type="inferred from homology"/>